<accession>A0A6J4UPT2</accession>
<dbReference type="InterPro" id="IPR015797">
    <property type="entry name" value="NUDIX_hydrolase-like_dom_sf"/>
</dbReference>
<dbReference type="PANTHER" id="PTHR43736:SF1">
    <property type="entry name" value="DIHYDRONEOPTERIN TRIPHOSPHATE DIPHOSPHATASE"/>
    <property type="match status" value="1"/>
</dbReference>
<gene>
    <name evidence="4" type="ORF">AVDCRST_MAG19-1007</name>
</gene>
<keyword evidence="1 2" id="KW-0378">Hydrolase</keyword>
<dbReference type="GO" id="GO:0016787">
    <property type="term" value="F:hydrolase activity"/>
    <property type="evidence" value="ECO:0007669"/>
    <property type="project" value="UniProtKB-KW"/>
</dbReference>
<dbReference type="InterPro" id="IPR059176">
    <property type="entry name" value="UDP-X_N"/>
</dbReference>
<dbReference type="Gene3D" id="3.90.79.10">
    <property type="entry name" value="Nucleoside Triphosphate Pyrophosphohydrolase"/>
    <property type="match status" value="1"/>
</dbReference>
<evidence type="ECO:0000256" key="2">
    <source>
        <dbReference type="RuleBase" id="RU003476"/>
    </source>
</evidence>
<dbReference type="SUPFAM" id="SSF55811">
    <property type="entry name" value="Nudix"/>
    <property type="match status" value="1"/>
</dbReference>
<dbReference type="PRINTS" id="PR00502">
    <property type="entry name" value="NUDIXFAMILY"/>
</dbReference>
<evidence type="ECO:0000313" key="4">
    <source>
        <dbReference type="EMBL" id="CAA9553356.1"/>
    </source>
</evidence>
<dbReference type="InterPro" id="IPR020084">
    <property type="entry name" value="NUDIX_hydrolase_CS"/>
</dbReference>
<dbReference type="AlphaFoldDB" id="A0A6J4UPT2"/>
<name>A0A6J4UPT2_9BACT</name>
<dbReference type="InterPro" id="IPR000086">
    <property type="entry name" value="NUDIX_hydrolase_dom"/>
</dbReference>
<dbReference type="InterPro" id="IPR020476">
    <property type="entry name" value="Nudix_hydrolase"/>
</dbReference>
<evidence type="ECO:0000259" key="3">
    <source>
        <dbReference type="PROSITE" id="PS51462"/>
    </source>
</evidence>
<sequence length="226" mass="24678">MTGSDRRQELSLIADQMRGMASVAGYHAANVYDQDRARQLMGLAAELAALAEGVPAEEVRAPFLAEPWLRFSPAIGVDAAVFDRDGRILLVRVKDGGGWAMPGGLAEIGETPAEAVLRELWEETGLRGRVARLLGLFDARRWGTRARLHIVQPVFLVECAEPVPSPGIEIDEAAFFAADRLPAPLRPGHDTRVPKVFELARGALTFFDPAASYDVDLPMHQRPTET</sequence>
<comment type="similarity">
    <text evidence="2">Belongs to the Nudix hydrolase family.</text>
</comment>
<dbReference type="Pfam" id="PF00293">
    <property type="entry name" value="NUDIX"/>
    <property type="match status" value="1"/>
</dbReference>
<protein>
    <recommendedName>
        <fullName evidence="3">Nudix hydrolase domain-containing protein</fullName>
    </recommendedName>
</protein>
<dbReference type="EMBL" id="CADCWL010000041">
    <property type="protein sequence ID" value="CAA9553356.1"/>
    <property type="molecule type" value="Genomic_DNA"/>
</dbReference>
<dbReference type="PROSITE" id="PS00893">
    <property type="entry name" value="NUDIX_BOX"/>
    <property type="match status" value="1"/>
</dbReference>
<dbReference type="PROSITE" id="PS51462">
    <property type="entry name" value="NUDIX"/>
    <property type="match status" value="1"/>
</dbReference>
<proteinExistence type="inferred from homology"/>
<dbReference type="PANTHER" id="PTHR43736">
    <property type="entry name" value="ADP-RIBOSE PYROPHOSPHATASE"/>
    <property type="match status" value="1"/>
</dbReference>
<feature type="domain" description="Nudix hydrolase" evidence="3">
    <location>
        <begin position="72"/>
        <end position="198"/>
    </location>
</feature>
<dbReference type="Pfam" id="PF12535">
    <property type="entry name" value="Nudix_N"/>
    <property type="match status" value="1"/>
</dbReference>
<evidence type="ECO:0000256" key="1">
    <source>
        <dbReference type="ARBA" id="ARBA00022801"/>
    </source>
</evidence>
<organism evidence="4">
    <name type="scientific">uncultured Thermomicrobiales bacterium</name>
    <dbReference type="NCBI Taxonomy" id="1645740"/>
    <lineage>
        <taxon>Bacteria</taxon>
        <taxon>Pseudomonadati</taxon>
        <taxon>Thermomicrobiota</taxon>
        <taxon>Thermomicrobia</taxon>
        <taxon>Thermomicrobiales</taxon>
        <taxon>environmental samples</taxon>
    </lineage>
</organism>
<reference evidence="4" key="1">
    <citation type="submission" date="2020-02" db="EMBL/GenBank/DDBJ databases">
        <authorList>
            <person name="Meier V. D."/>
        </authorList>
    </citation>
    <scope>NUCLEOTIDE SEQUENCE</scope>
    <source>
        <strain evidence="4">AVDCRST_MAG19</strain>
    </source>
</reference>